<feature type="region of interest" description="Disordered" evidence="1">
    <location>
        <begin position="898"/>
        <end position="969"/>
    </location>
</feature>
<dbReference type="Proteomes" id="UP000294673">
    <property type="component" value="Segment"/>
</dbReference>
<feature type="compositionally biased region" description="Low complexity" evidence="1">
    <location>
        <begin position="946"/>
        <end position="958"/>
    </location>
</feature>
<feature type="compositionally biased region" description="Acidic residues" evidence="1">
    <location>
        <begin position="959"/>
        <end position="969"/>
    </location>
</feature>
<dbReference type="EMBL" id="MK327938">
    <property type="protein sequence ID" value="QBO63829.1"/>
    <property type="molecule type" value="Genomic_DNA"/>
</dbReference>
<feature type="compositionally biased region" description="Acidic residues" evidence="1">
    <location>
        <begin position="925"/>
        <end position="945"/>
    </location>
</feature>
<organism evidence="2 3">
    <name type="scientific">Escherichia phage vB_EcoM_Goslar</name>
    <dbReference type="NCBI Taxonomy" id="2502409"/>
    <lineage>
        <taxon>Viruses</taxon>
        <taxon>Duplodnaviria</taxon>
        <taxon>Heunggongvirae</taxon>
        <taxon>Uroviricota</taxon>
        <taxon>Caudoviricetes</taxon>
        <taxon>Chimalliviridae</taxon>
        <taxon>Goslarvirus</taxon>
        <taxon>Goslarvirus goslar</taxon>
    </lineage>
</organism>
<accession>A0A482GK98</accession>
<sequence length="969" mass="108618">MNDINKGRVALERQMSNNDVAKALMNKFVAPAPQSRLYNTRDAEGANGRFGLVVPDQMTMNTVTRATATNIEDNKNILELFPELKRVMQIYVAALTNPNDLKTVEMFIDSEDFPGRVAEIVQPMIDTIDTHFKNIYKIKTLIPRIIEDVFFIKGSYNFVVLPESTLDRAINGNGQLKLEEYGFKDNHFASWGLLGNDSRKRHENQLPATVSMEDYFSGVNETIPYDPVVRIDSIKFTNTLLRDKDGKFIEAKIDIPDMVTVVDNPDILRMPILHQRRAATAVQRALRANTLGGSGLVTLSGDPTLTANRRELTQEQVNEIWNKLNIQRHTKVSPVYALATPDTLDRQSVGHPGVMHVPPEALEPVHAPGDPENHIGYLVQLDEFGYPVRLVEDAAYYKQLEGRLSKITADIAGTSSNGMASEMIGAAKNMIQGTSCNQVDMSAFVSSYESLMQRYIVERIVNGYLGSAVEIGATSSFYLSMLARSLAHKQTRVLFIPREMVTYIAYEYNKYGIGRSLLESTKMISSQRAMLMVQELMAKIKSSLNYTTLSVMLEDTDRNPVDTVEQALHSFARVYQSGFPLGETNPMDIINAYERSSIRLKVEGNNPRFPKLNTDVSVEQRNYQSPDNELMDRYRRDHFMGLGVSPEIIDTSYQSEFAASVITANAMQEKQFTVCREVITNGLSDHIKKYTAYSPVLLTSLRNTVRANMSKLSQAQLKQLFGSDFENGVIRNVNAYQEIDDQSATMDLDYTKPEVQEVIADAYVSMFLNSLRVRLPDSNARRLEDQVREYNQYKEAITAQLDDYLTPDYVMGLGGVDETTLQMIRACIIGTAMRTWAKENNFNQELADLFSLDDKKNAVQDWKRMSMEHIEVMGKCMGDFALYIQNLTKKIEEKMGAQAQDGSVSSDGSWSSDSSSDTGSSDDFGGGDDFGDTDFDTETMEETSTEETTTSEETTTDTTSEDDTSGGVV</sequence>
<organismHost>
    <name type="scientific">Escherichia coli</name>
    <dbReference type="NCBI Taxonomy" id="562"/>
</organismHost>
<evidence type="ECO:0000256" key="1">
    <source>
        <dbReference type="SAM" id="MobiDB-lite"/>
    </source>
</evidence>
<keyword evidence="3" id="KW-1185">Reference proteome</keyword>
<evidence type="ECO:0000313" key="3">
    <source>
        <dbReference type="Proteomes" id="UP000294673"/>
    </source>
</evidence>
<gene>
    <name evidence="2" type="ORF">Goslar_00036</name>
</gene>
<evidence type="ECO:0000313" key="2">
    <source>
        <dbReference type="EMBL" id="QBO63829.1"/>
    </source>
</evidence>
<evidence type="ECO:0008006" key="4">
    <source>
        <dbReference type="Google" id="ProtNLM"/>
    </source>
</evidence>
<name>A0A482GK98_BPGOS</name>
<reference evidence="2 3" key="1">
    <citation type="submission" date="2018-12" db="EMBL/GenBank/DDBJ databases">
        <title>Still something new to discover - new insights into E. coli phage diversity and taxonomy.</title>
        <authorList>
            <person name="Korf I.H.E."/>
            <person name="Adriaennsens E."/>
            <person name="Dreiseikelmann B."/>
            <person name="Kropinski A."/>
            <person name="Nimtz M."/>
            <person name="Meier-Kolthoff J.P."/>
            <person name="Rohde M."/>
            <person name="van Raaij M."/>
            <person name="Wittmann J."/>
        </authorList>
    </citation>
    <scope>NUCLEOTIDE SEQUENCE [LARGE SCALE GENOMIC DNA]</scope>
</reference>
<proteinExistence type="predicted"/>
<feature type="compositionally biased region" description="Low complexity" evidence="1">
    <location>
        <begin position="901"/>
        <end position="923"/>
    </location>
</feature>
<protein>
    <recommendedName>
        <fullName evidence="4">Virion structural protein</fullName>
    </recommendedName>
</protein>